<evidence type="ECO:0000256" key="10">
    <source>
        <dbReference type="ARBA" id="ARBA00022679"/>
    </source>
</evidence>
<dbReference type="InterPro" id="IPR029436">
    <property type="entry name" value="AGL_euk_N"/>
</dbReference>
<evidence type="ECO:0000256" key="1">
    <source>
        <dbReference type="ARBA" id="ARBA00000439"/>
    </source>
</evidence>
<dbReference type="eggNOG" id="KOG3625">
    <property type="taxonomic scope" value="Eukaryota"/>
</dbReference>
<feature type="domain" description="Eukaryotic glycogen debranching enzyme N-terminal" evidence="18">
    <location>
        <begin position="40"/>
        <end position="137"/>
    </location>
</feature>
<dbReference type="Pfam" id="PF14702">
    <property type="entry name" value="hGDE_central"/>
    <property type="match status" value="1"/>
</dbReference>
<evidence type="ECO:0000256" key="6">
    <source>
        <dbReference type="ARBA" id="ARBA00012778"/>
    </source>
</evidence>
<evidence type="ECO:0000256" key="9">
    <source>
        <dbReference type="ARBA" id="ARBA00022676"/>
    </source>
</evidence>
<dbReference type="GO" id="GO:0004135">
    <property type="term" value="F:amylo-alpha-1,6-glucosidase activity"/>
    <property type="evidence" value="ECO:0007669"/>
    <property type="project" value="UniProtKB-EC"/>
</dbReference>
<evidence type="ECO:0000259" key="17">
    <source>
        <dbReference type="Pfam" id="PF06202"/>
    </source>
</evidence>
<feature type="domain" description="Glycogen debranching enzyme glucanotransferase" evidence="19">
    <location>
        <begin position="140"/>
        <end position="576"/>
    </location>
</feature>
<dbReference type="InterPro" id="IPR010401">
    <property type="entry name" value="AGL/Gdb1"/>
</dbReference>
<feature type="domain" description="Glycogen debranching enzyme central" evidence="20">
    <location>
        <begin position="728"/>
        <end position="970"/>
    </location>
</feature>
<comment type="catalytic activity">
    <reaction evidence="1">
        <text>Transfers a segment of a (1-&gt;4)-alpha-D-glucan to a new position in an acceptor, which may be glucose or a (1-&gt;4)-alpha-D-glucan.</text>
        <dbReference type="EC" id="2.4.1.25"/>
    </reaction>
</comment>
<gene>
    <name evidence="21" type="ORF">PCON_06222</name>
</gene>
<evidence type="ECO:0000313" key="21">
    <source>
        <dbReference type="EMBL" id="CCX06635.1"/>
    </source>
</evidence>
<evidence type="ECO:0000256" key="16">
    <source>
        <dbReference type="ARBA" id="ARBA00031477"/>
    </source>
</evidence>
<keyword evidence="13" id="KW-0511">Multifunctional enzyme</keyword>
<dbReference type="InterPro" id="IPR012341">
    <property type="entry name" value="6hp_glycosidase-like_sf"/>
</dbReference>
<dbReference type="InterPro" id="IPR032788">
    <property type="entry name" value="AGL_central"/>
</dbReference>
<evidence type="ECO:0000256" key="3">
    <source>
        <dbReference type="ARBA" id="ARBA00003530"/>
    </source>
</evidence>
<name>U4KYJ0_PYROM</name>
<dbReference type="InterPro" id="IPR032790">
    <property type="entry name" value="GDE_C"/>
</dbReference>
<evidence type="ECO:0000313" key="22">
    <source>
        <dbReference type="Proteomes" id="UP000018144"/>
    </source>
</evidence>
<evidence type="ECO:0000256" key="15">
    <source>
        <dbReference type="ARBA" id="ARBA00025780"/>
    </source>
</evidence>
<evidence type="ECO:0000256" key="5">
    <source>
        <dbReference type="ARBA" id="ARBA00012560"/>
    </source>
</evidence>
<comment type="subcellular location">
    <subcellularLocation>
        <location evidence="4">Cytoplasm</location>
    </subcellularLocation>
</comment>
<dbReference type="Gene3D" id="3.20.20.80">
    <property type="entry name" value="Glycosidases"/>
    <property type="match status" value="2"/>
</dbReference>
<dbReference type="SUPFAM" id="SSF51445">
    <property type="entry name" value="(Trans)glycosidases"/>
    <property type="match status" value="1"/>
</dbReference>
<dbReference type="Gene3D" id="1.50.10.10">
    <property type="match status" value="1"/>
</dbReference>
<dbReference type="Proteomes" id="UP000018144">
    <property type="component" value="Unassembled WGS sequence"/>
</dbReference>
<dbReference type="GO" id="GO:0005978">
    <property type="term" value="P:glycogen biosynthetic process"/>
    <property type="evidence" value="ECO:0007669"/>
    <property type="project" value="UniProtKB-KW"/>
</dbReference>
<sequence length="1525" mass="171502">MSHDKSNAPTVYLLRLTDSGAPDVNGGYISLPAPVPAYTLRFAIEGASSICREGKLWINIPEDGKEFERETFHAIPLNPSFGNNCYIDIPITKPGTYCYYISYTPLPAFTTETNIEPPKPTRTEAFYVSVSPSLAINGEDLPLSSLSVCSVLSKFLGPVEKWNDYMKYISDKGYNMVHFTPLMQRGASNSPFSLFNQTVFDPIAFPGGEKDVRAMVERMEKEHGLLSLTDVVWNHTAHNSEWLLHHPEAGYNRVTAPWLESAYQLDEALQEFSRKMGSLGYPTELTTKEDLLKVMEGIKIHVVAQVKLWEFYVLDVDANMEAVMEKWLSRENEKTVETLEKLGFNKEMSLKEKAEFLTKHGLIGADRLGDRYRKHIDPKIGAAYLHLEFGTPPSGNDPGSVTVPRGGLRSILDEINLPFYKEYDGDIAEALEQLYNRIDYTRIAEHGPKQGPITDDNPLTDPYFTRLPVNEITKKHDPKSLALANNGWLWDNTSDFASAKHKSYLRREVITWGDCVKLRYGDKPEDSPFLWDFMGQYTTLMAQIFHGFRIDNCHSTPLHVGEHMLDIARRVRSDLYTVAELFTGDEGKDKIFLERLGLSSLIREAMVAWGPGELSRLLHRHGGKPIGSFEQELITRGEGSGDGREFVKVVNGAPIHALFMDCTHDNEVPTQKRTPQDTLPNGALSAMCDCAIGSVIGYDEVYPHLIDLVHESRNYEVPPNMLDDSTAGIANVKAIMNRIHTQMGKDGYSEMHVHHENDYITMHRVHPQSHKGYFLVAHCAFGPGKERGEFNPVTLPRTKAKCLGSWKLEVDGTPEMIKGIRGDATTLKGLPSKLVKLADPKMEDNGDATVITILDDFPPGSIALFETWVEGFEGSEIDHFCISGAEDAIAGVSLAEMNFLLYRCDAEERDTSDGKSGVYDIPGHGKLVYAGLQGWWSVLKDIIKNNDLGHPLCQHLRDGKWALDWNVERLDHLVERRHKTLAGPAKWLRERFDKIRDVPFSLLPRYFALIMQTAYTAAVEHAISLFGPNVQYGTPFLQGLALVSIQMIGYTKSGSLWPTKEVPSMAAGLPHFAVEWARCWGRDVFISLRGLCLAIGRYDDAKEHILAFASVMKHGQIPNLLGAGKTPRYNARDSVWFFLQAIQDYTKMVPNGHEILQAKVKRRFLPGKDDWFDVEDPRAYSEESTIEEVIQEALQKHAEGIKYREANAGPGLDSQMKDEGFNVEVQPDWTTGFVSGGSEFNCGTWMDKMGESEKAGSKGVPGTPRDGAAIEITGLLYSTLNWLATISADGKYKWKSVKKADGSEITFEAWAKLIKDNFERCYYIPKNPEDDEKYVIKKDTVNRRGIYKDLFGGSKVYEDYQLRPNYAIAMTVAPEIFNDEHALGCLEIADKALRGPLGIATLDPADMNYRPYYINSLDNDDFATAKGRNYHQGPEWLWPLGFFLRAMLTFDLKRRNTKEQRLEMLQQLSARMEGCKHEIEKSPWAGLTELTNKNGEFCGDSSPTQAWSSGCLVDVFYDAQKVEVN</sequence>
<dbReference type="InterPro" id="IPR032792">
    <property type="entry name" value="AGL_glucanoTrfase"/>
</dbReference>
<reference evidence="21 22" key="1">
    <citation type="journal article" date="2013" name="PLoS Genet.">
        <title>The genome and development-dependent transcriptomes of Pyronema confluens: a window into fungal evolution.</title>
        <authorList>
            <person name="Traeger S."/>
            <person name="Altegoer F."/>
            <person name="Freitag M."/>
            <person name="Gabaldon T."/>
            <person name="Kempken F."/>
            <person name="Kumar A."/>
            <person name="Marcet-Houben M."/>
            <person name="Poggeler S."/>
            <person name="Stajich J.E."/>
            <person name="Nowrousian M."/>
        </authorList>
    </citation>
    <scope>NUCLEOTIDE SEQUENCE [LARGE SCALE GENOMIC DNA]</scope>
    <source>
        <strain evidence="22">CBS 100304</strain>
        <tissue evidence="21">Vegetative mycelium</tissue>
    </source>
</reference>
<evidence type="ECO:0000256" key="14">
    <source>
        <dbReference type="ARBA" id="ARBA00023295"/>
    </source>
</evidence>
<accession>U4KYJ0</accession>
<evidence type="ECO:0000259" key="20">
    <source>
        <dbReference type="Pfam" id="PF14702"/>
    </source>
</evidence>
<comment type="catalytic activity">
    <reaction evidence="2">
        <text>Hydrolysis of (1-&gt;6)-alpha-D-glucosidic branch linkages in glycogen phosphorylase limit dextrin.</text>
        <dbReference type="EC" id="3.2.1.33"/>
    </reaction>
</comment>
<keyword evidence="11" id="KW-0378">Hydrolase</keyword>
<keyword evidence="8" id="KW-0963">Cytoplasm</keyword>
<dbReference type="OMA" id="YEEGHVH"/>
<dbReference type="GO" id="GO:0005737">
    <property type="term" value="C:cytoplasm"/>
    <property type="evidence" value="ECO:0007669"/>
    <property type="project" value="UniProtKB-SubCell"/>
</dbReference>
<dbReference type="OrthoDB" id="10248904at2759"/>
<dbReference type="Pfam" id="PF06202">
    <property type="entry name" value="GDE_C"/>
    <property type="match status" value="1"/>
</dbReference>
<evidence type="ECO:0000256" key="2">
    <source>
        <dbReference type="ARBA" id="ARBA00000927"/>
    </source>
</evidence>
<evidence type="ECO:0000256" key="7">
    <source>
        <dbReference type="ARBA" id="ARBA00020723"/>
    </source>
</evidence>
<dbReference type="Pfam" id="PF14699">
    <property type="entry name" value="hGDE_N"/>
    <property type="match status" value="1"/>
</dbReference>
<dbReference type="PANTHER" id="PTHR10569">
    <property type="entry name" value="GLYCOGEN DEBRANCHING ENZYME"/>
    <property type="match status" value="1"/>
</dbReference>
<dbReference type="InterPro" id="IPR008928">
    <property type="entry name" value="6-hairpin_glycosidase_sf"/>
</dbReference>
<dbReference type="SUPFAM" id="SSF48208">
    <property type="entry name" value="Six-hairpin glycosidases"/>
    <property type="match status" value="1"/>
</dbReference>
<evidence type="ECO:0000256" key="12">
    <source>
        <dbReference type="ARBA" id="ARBA00023056"/>
    </source>
</evidence>
<dbReference type="GO" id="GO:0004134">
    <property type="term" value="F:4-alpha-glucanotransferase activity"/>
    <property type="evidence" value="ECO:0007669"/>
    <property type="project" value="UniProtKB-EC"/>
</dbReference>
<dbReference type="EC" id="2.4.1.25" evidence="5"/>
<comment type="function">
    <text evidence="3">Multifunctional enzyme acting as 1,4-alpha-D-glucan:1,4-alpha-D-glucan 4-alpha-D-glycosyltransferase and amylo-1,6-glucosidase in glycogen degradation.</text>
</comment>
<keyword evidence="22" id="KW-1185">Reference proteome</keyword>
<dbReference type="EC" id="3.2.1.33" evidence="6"/>
<keyword evidence="10" id="KW-0808">Transferase</keyword>
<keyword evidence="9" id="KW-0328">Glycosyltransferase</keyword>
<dbReference type="InterPro" id="IPR006421">
    <property type="entry name" value="Glycogen_debranch_met"/>
</dbReference>
<dbReference type="EMBL" id="HF935303">
    <property type="protein sequence ID" value="CCX06635.1"/>
    <property type="molecule type" value="Genomic_DNA"/>
</dbReference>
<evidence type="ECO:0000256" key="13">
    <source>
        <dbReference type="ARBA" id="ARBA00023268"/>
    </source>
</evidence>
<keyword evidence="14" id="KW-0326">Glycosidase</keyword>
<dbReference type="NCBIfam" id="TIGR01531">
    <property type="entry name" value="glyc_debranch"/>
    <property type="match status" value="1"/>
</dbReference>
<dbReference type="STRING" id="1076935.U4KYJ0"/>
<feature type="domain" description="Glycogen debranching enzyme C-terminal" evidence="17">
    <location>
        <begin position="1044"/>
        <end position="1513"/>
    </location>
</feature>
<dbReference type="PANTHER" id="PTHR10569:SF2">
    <property type="entry name" value="GLYCOGEN DEBRANCHING ENZYME"/>
    <property type="match status" value="1"/>
</dbReference>
<organism evidence="21 22">
    <name type="scientific">Pyronema omphalodes (strain CBS 100304)</name>
    <name type="common">Pyronema confluens</name>
    <dbReference type="NCBI Taxonomy" id="1076935"/>
    <lineage>
        <taxon>Eukaryota</taxon>
        <taxon>Fungi</taxon>
        <taxon>Dikarya</taxon>
        <taxon>Ascomycota</taxon>
        <taxon>Pezizomycotina</taxon>
        <taxon>Pezizomycetes</taxon>
        <taxon>Pezizales</taxon>
        <taxon>Pyronemataceae</taxon>
        <taxon>Pyronema</taxon>
    </lineage>
</organism>
<protein>
    <recommendedName>
        <fullName evidence="7">Glycogen debranching enzyme</fullName>
        <ecNumber evidence="5">2.4.1.25</ecNumber>
        <ecNumber evidence="6">3.2.1.33</ecNumber>
    </recommendedName>
    <alternativeName>
        <fullName evidence="16">Glycogen debrancher</fullName>
    </alternativeName>
</protein>
<dbReference type="Pfam" id="PF14701">
    <property type="entry name" value="hDGE_amylase"/>
    <property type="match status" value="1"/>
</dbReference>
<evidence type="ECO:0000259" key="18">
    <source>
        <dbReference type="Pfam" id="PF14699"/>
    </source>
</evidence>
<evidence type="ECO:0000256" key="11">
    <source>
        <dbReference type="ARBA" id="ARBA00022801"/>
    </source>
</evidence>
<proteinExistence type="inferred from homology"/>
<evidence type="ECO:0000259" key="19">
    <source>
        <dbReference type="Pfam" id="PF14701"/>
    </source>
</evidence>
<dbReference type="CDD" id="cd11327">
    <property type="entry name" value="AmyAc_Glg_debranch_2"/>
    <property type="match status" value="1"/>
</dbReference>
<comment type="similarity">
    <text evidence="15">Belongs to the glycogen debranching enzyme family.</text>
</comment>
<evidence type="ECO:0000256" key="4">
    <source>
        <dbReference type="ARBA" id="ARBA00004496"/>
    </source>
</evidence>
<dbReference type="GO" id="GO:0005980">
    <property type="term" value="P:glycogen catabolic process"/>
    <property type="evidence" value="ECO:0007669"/>
    <property type="project" value="InterPro"/>
</dbReference>
<dbReference type="FunFam" id="3.20.20.80:FF:000242">
    <property type="entry name" value="Glycogen debranching enzyme Gdb1, putative"/>
    <property type="match status" value="1"/>
</dbReference>
<keyword evidence="12" id="KW-0320">Glycogen biosynthesis</keyword>
<dbReference type="FunFam" id="1.50.10.10:FF:000039">
    <property type="entry name" value="Glycogen debranching enzyme Gdb1, putative"/>
    <property type="match status" value="1"/>
</dbReference>
<dbReference type="InterPro" id="IPR017853">
    <property type="entry name" value="GH"/>
</dbReference>
<evidence type="ECO:0000256" key="8">
    <source>
        <dbReference type="ARBA" id="ARBA00022490"/>
    </source>
</evidence>